<name>A0A5J4YPS4_PORPP</name>
<comment type="caution">
    <text evidence="1">The sequence shown here is derived from an EMBL/GenBank/DDBJ whole genome shotgun (WGS) entry which is preliminary data.</text>
</comment>
<evidence type="ECO:0000313" key="1">
    <source>
        <dbReference type="EMBL" id="KAA8493326.1"/>
    </source>
</evidence>
<evidence type="ECO:0000313" key="2">
    <source>
        <dbReference type="Proteomes" id="UP000324585"/>
    </source>
</evidence>
<keyword evidence="2" id="KW-1185">Reference proteome</keyword>
<sequence length="103" mass="11692">MVAHPEKRSAVLRTQVDAPIVYVIIGEVMFDDEDDTVNDDYRVMLKTTKCFNLIVNLVYSGVSFRMGRRIMELIQEHSDIAYYGDCSDALLVSNIQISHAHAL</sequence>
<gene>
    <name evidence="1" type="ORF">FVE85_8771</name>
</gene>
<dbReference type="OrthoDB" id="160518at2759"/>
<organism evidence="1 2">
    <name type="scientific">Porphyridium purpureum</name>
    <name type="common">Red alga</name>
    <name type="synonym">Porphyridium cruentum</name>
    <dbReference type="NCBI Taxonomy" id="35688"/>
    <lineage>
        <taxon>Eukaryota</taxon>
        <taxon>Rhodophyta</taxon>
        <taxon>Bangiophyceae</taxon>
        <taxon>Porphyridiales</taxon>
        <taxon>Porphyridiaceae</taxon>
        <taxon>Porphyridium</taxon>
    </lineage>
</organism>
<protein>
    <submittedName>
        <fullName evidence="1">Uncharacterized protein</fullName>
    </submittedName>
</protein>
<accession>A0A5J4YPS4</accession>
<proteinExistence type="predicted"/>
<dbReference type="Proteomes" id="UP000324585">
    <property type="component" value="Unassembled WGS sequence"/>
</dbReference>
<dbReference type="AlphaFoldDB" id="A0A5J4YPS4"/>
<dbReference type="EMBL" id="VRMN01000007">
    <property type="protein sequence ID" value="KAA8493326.1"/>
    <property type="molecule type" value="Genomic_DNA"/>
</dbReference>
<reference evidence="2" key="1">
    <citation type="journal article" date="2019" name="Nat. Commun.">
        <title>Expansion of phycobilisome linker gene families in mesophilic red algae.</title>
        <authorList>
            <person name="Lee J."/>
            <person name="Kim D."/>
            <person name="Bhattacharya D."/>
            <person name="Yoon H.S."/>
        </authorList>
    </citation>
    <scope>NUCLEOTIDE SEQUENCE [LARGE SCALE GENOMIC DNA]</scope>
    <source>
        <strain evidence="2">CCMP 1328</strain>
    </source>
</reference>